<keyword evidence="5" id="KW-0804">Transcription</keyword>
<dbReference type="eggNOG" id="COG0583">
    <property type="taxonomic scope" value="Bacteria"/>
</dbReference>
<dbReference type="EMBL" id="CP000155">
    <property type="protein sequence ID" value="ABC32769.1"/>
    <property type="molecule type" value="Genomic_DNA"/>
</dbReference>
<dbReference type="InterPro" id="IPR036388">
    <property type="entry name" value="WH-like_DNA-bd_sf"/>
</dbReference>
<gene>
    <name evidence="7" type="ordered locus">HCH_06121</name>
</gene>
<organism evidence="7 8">
    <name type="scientific">Hahella chejuensis (strain KCTC 2396)</name>
    <dbReference type="NCBI Taxonomy" id="349521"/>
    <lineage>
        <taxon>Bacteria</taxon>
        <taxon>Pseudomonadati</taxon>
        <taxon>Pseudomonadota</taxon>
        <taxon>Gammaproteobacteria</taxon>
        <taxon>Oceanospirillales</taxon>
        <taxon>Hahellaceae</taxon>
        <taxon>Hahella</taxon>
    </lineage>
</organism>
<evidence type="ECO:0000256" key="1">
    <source>
        <dbReference type="ARBA" id="ARBA00009437"/>
    </source>
</evidence>
<evidence type="ECO:0000256" key="2">
    <source>
        <dbReference type="ARBA" id="ARBA00023015"/>
    </source>
</evidence>
<dbReference type="HOGENOM" id="CLU_039613_6_4_6"/>
<evidence type="ECO:0000313" key="7">
    <source>
        <dbReference type="EMBL" id="ABC32769.1"/>
    </source>
</evidence>
<evidence type="ECO:0000256" key="5">
    <source>
        <dbReference type="ARBA" id="ARBA00023163"/>
    </source>
</evidence>
<feature type="domain" description="HTH lysR-type" evidence="6">
    <location>
        <begin position="1"/>
        <end position="58"/>
    </location>
</feature>
<dbReference type="InterPro" id="IPR036390">
    <property type="entry name" value="WH_DNA-bd_sf"/>
</dbReference>
<dbReference type="AlphaFoldDB" id="Q2S9A5"/>
<evidence type="ECO:0000313" key="8">
    <source>
        <dbReference type="Proteomes" id="UP000000238"/>
    </source>
</evidence>
<comment type="similarity">
    <text evidence="1">Belongs to the LysR transcriptional regulatory family.</text>
</comment>
<dbReference type="OrthoDB" id="6624490at2"/>
<dbReference type="SUPFAM" id="SSF46785">
    <property type="entry name" value="Winged helix' DNA-binding domain"/>
    <property type="match status" value="1"/>
</dbReference>
<dbReference type="SUPFAM" id="SSF53850">
    <property type="entry name" value="Periplasmic binding protein-like II"/>
    <property type="match status" value="1"/>
</dbReference>
<dbReference type="PANTHER" id="PTHR30346">
    <property type="entry name" value="TRANSCRIPTIONAL DUAL REGULATOR HCAR-RELATED"/>
    <property type="match status" value="1"/>
</dbReference>
<dbReference type="FunFam" id="1.10.10.10:FF:000001">
    <property type="entry name" value="LysR family transcriptional regulator"/>
    <property type="match status" value="1"/>
</dbReference>
<accession>Q2S9A5</accession>
<dbReference type="GO" id="GO:0032993">
    <property type="term" value="C:protein-DNA complex"/>
    <property type="evidence" value="ECO:0007669"/>
    <property type="project" value="TreeGrafter"/>
</dbReference>
<evidence type="ECO:0000259" key="6">
    <source>
        <dbReference type="PROSITE" id="PS50931"/>
    </source>
</evidence>
<dbReference type="CDD" id="cd05466">
    <property type="entry name" value="PBP2_LTTR_substrate"/>
    <property type="match status" value="1"/>
</dbReference>
<dbReference type="RefSeq" id="WP_011399827.1">
    <property type="nucleotide sequence ID" value="NC_007645.1"/>
</dbReference>
<dbReference type="STRING" id="349521.HCH_06121"/>
<dbReference type="PANTHER" id="PTHR30346:SF26">
    <property type="entry name" value="HYDROGEN PEROXIDE-INDUCIBLE GENES ACTIVATOR"/>
    <property type="match status" value="1"/>
</dbReference>
<dbReference type="InterPro" id="IPR000847">
    <property type="entry name" value="LysR_HTH_N"/>
</dbReference>
<dbReference type="Pfam" id="PF03466">
    <property type="entry name" value="LysR_substrate"/>
    <property type="match status" value="1"/>
</dbReference>
<dbReference type="Proteomes" id="UP000000238">
    <property type="component" value="Chromosome"/>
</dbReference>
<proteinExistence type="inferred from homology"/>
<dbReference type="Gene3D" id="1.10.10.10">
    <property type="entry name" value="Winged helix-like DNA-binding domain superfamily/Winged helix DNA-binding domain"/>
    <property type="match status" value="1"/>
</dbReference>
<keyword evidence="4" id="KW-0010">Activator</keyword>
<dbReference type="Pfam" id="PF00126">
    <property type="entry name" value="HTH_1"/>
    <property type="match status" value="1"/>
</dbReference>
<dbReference type="GO" id="GO:0003700">
    <property type="term" value="F:DNA-binding transcription factor activity"/>
    <property type="evidence" value="ECO:0007669"/>
    <property type="project" value="InterPro"/>
</dbReference>
<name>Q2S9A5_HAHCH</name>
<reference evidence="7 8" key="1">
    <citation type="journal article" date="2005" name="Nucleic Acids Res.">
        <title>Genomic blueprint of Hahella chejuensis, a marine microbe producing an algicidal agent.</title>
        <authorList>
            <person name="Jeong H."/>
            <person name="Yim J.H."/>
            <person name="Lee C."/>
            <person name="Choi S.-H."/>
            <person name="Park Y.K."/>
            <person name="Yoon S.H."/>
            <person name="Hur C.-G."/>
            <person name="Kang H.-Y."/>
            <person name="Kim D."/>
            <person name="Lee H.H."/>
            <person name="Park K.H."/>
            <person name="Park S.-H."/>
            <person name="Park H.-S."/>
            <person name="Lee H.K."/>
            <person name="Oh T.K."/>
            <person name="Kim J.F."/>
        </authorList>
    </citation>
    <scope>NUCLEOTIDE SEQUENCE [LARGE SCALE GENOMIC DNA]</scope>
    <source>
        <strain evidence="7 8">KCTC 2396</strain>
    </source>
</reference>
<dbReference type="KEGG" id="hch:HCH_06121"/>
<keyword evidence="3" id="KW-0238">DNA-binding</keyword>
<evidence type="ECO:0000256" key="4">
    <source>
        <dbReference type="ARBA" id="ARBA00023159"/>
    </source>
</evidence>
<dbReference type="Gene3D" id="3.40.190.10">
    <property type="entry name" value="Periplasmic binding protein-like II"/>
    <property type="match status" value="2"/>
</dbReference>
<keyword evidence="2" id="KW-0805">Transcription regulation</keyword>
<dbReference type="InterPro" id="IPR005119">
    <property type="entry name" value="LysR_subst-bd"/>
</dbReference>
<protein>
    <submittedName>
        <fullName evidence="7">Transcriptional regulator</fullName>
    </submittedName>
</protein>
<keyword evidence="8" id="KW-1185">Reference proteome</keyword>
<evidence type="ECO:0000256" key="3">
    <source>
        <dbReference type="ARBA" id="ARBA00023125"/>
    </source>
</evidence>
<dbReference type="GO" id="GO:0003677">
    <property type="term" value="F:DNA binding"/>
    <property type="evidence" value="ECO:0007669"/>
    <property type="project" value="UniProtKB-KW"/>
</dbReference>
<sequence length="289" mass="32605">MDLRELRYFIAVYELGSISAAARRCYVAQPSISAAIQHLESHLDTLLFSRHSKGVYPSDSAQRLYPLAKKLTSEAQAISQLFRNKPQPMPFSLGLMRSLGAERMSFLLKELIQSVESLELSLVNPEEPCDARIITPAYLREDERFQPIWLDRYLLALPAGHSLSLQEQVSLEELDNLPFIHRSPCDALESLQQELRHRKISFLTRANIRTIEYALGLVSAGVGAALAPDWPETRERKDIVLRPLVDVKLELEIGLAYPKKRAMEGPLACLQGLCLRRWEEAGTQERAGG</sequence>
<dbReference type="PROSITE" id="PS50931">
    <property type="entry name" value="HTH_LYSR"/>
    <property type="match status" value="1"/>
</dbReference>
<dbReference type="PRINTS" id="PR00039">
    <property type="entry name" value="HTHLYSR"/>
</dbReference>